<evidence type="ECO:0000313" key="2">
    <source>
        <dbReference type="Proteomes" id="UP000198394"/>
    </source>
</evidence>
<name>A0A226QQX3_9BACL</name>
<protein>
    <submittedName>
        <fullName evidence="1">Uncharacterized protein</fullName>
    </submittedName>
</protein>
<dbReference type="EMBL" id="NDYL01000001">
    <property type="protein sequence ID" value="OXB94893.1"/>
    <property type="molecule type" value="Genomic_DNA"/>
</dbReference>
<keyword evidence="2" id="KW-1185">Reference proteome</keyword>
<sequence>MIQTKYVIILHNRDDHSFEESPLLDEYPNAELIEYYLRRSNYRYAKVEKRYALHFEEGGANMENQRIWKILYVNEYGTETVIYCHSEQELQSRRQELNEQKIPYQVVIL</sequence>
<evidence type="ECO:0000313" key="1">
    <source>
        <dbReference type="EMBL" id="OXB94893.1"/>
    </source>
</evidence>
<organism evidence="1 2">
    <name type="scientific">Parageobacillus galactosidasius</name>
    <dbReference type="NCBI Taxonomy" id="883812"/>
    <lineage>
        <taxon>Bacteria</taxon>
        <taxon>Bacillati</taxon>
        <taxon>Bacillota</taxon>
        <taxon>Bacilli</taxon>
        <taxon>Bacillales</taxon>
        <taxon>Anoxybacillaceae</taxon>
        <taxon>Parageobacillus</taxon>
    </lineage>
</organism>
<proteinExistence type="predicted"/>
<comment type="caution">
    <text evidence="1">The sequence shown here is derived from an EMBL/GenBank/DDBJ whole genome shotgun (WGS) entry which is preliminary data.</text>
</comment>
<dbReference type="RefSeq" id="WP_089097348.1">
    <property type="nucleotide sequence ID" value="NZ_NDYL01000001.1"/>
</dbReference>
<dbReference type="Proteomes" id="UP000198394">
    <property type="component" value="Unassembled WGS sequence"/>
</dbReference>
<reference evidence="1 2" key="1">
    <citation type="submission" date="2017-04" db="EMBL/GenBank/DDBJ databases">
        <title>The genome sequence of Parageobacillus galactosidasius DSM 18751.</title>
        <authorList>
            <person name="Ramaloko W.T."/>
            <person name="Koen N."/>
            <person name="Polliack S."/>
            <person name="Aliyu H."/>
            <person name="Lebre P."/>
            <person name="Mohr T."/>
            <person name="Oswald F."/>
            <person name="Zwick M."/>
            <person name="Neumann A."/>
            <person name="Syldatk C."/>
            <person name="Cowan D."/>
            <person name="De Maayer P."/>
        </authorList>
    </citation>
    <scope>NUCLEOTIDE SEQUENCE [LARGE SCALE GENOMIC DNA]</scope>
    <source>
        <strain evidence="1 2">DSM 18751</strain>
    </source>
</reference>
<accession>A0A226QQX3</accession>
<dbReference type="AlphaFoldDB" id="A0A226QQX3"/>
<gene>
    <name evidence="1" type="ORF">B9L23_08505</name>
</gene>